<dbReference type="Pfam" id="PF00665">
    <property type="entry name" value="rve"/>
    <property type="match status" value="1"/>
</dbReference>
<keyword evidence="11" id="KW-0229">DNA integration</keyword>
<dbReference type="Proteomes" id="UP001205998">
    <property type="component" value="Unassembled WGS sequence"/>
</dbReference>
<evidence type="ECO:0000256" key="4">
    <source>
        <dbReference type="ARBA" id="ARBA00022695"/>
    </source>
</evidence>
<keyword evidence="2" id="KW-0645">Protease</keyword>
<dbReference type="InterPro" id="IPR050951">
    <property type="entry name" value="Retrovirus_Pol_polyprotein"/>
</dbReference>
<sequence>VDASSTGVGATLSQQAGTPPRLHPCAYFSKKLSPAEQNYDIGNRELLAIKLALEEWRHWLEGAAHPFTVITDHKNLQYLREAKRLNPRQARWALFFTRFAFSSTYRPGTRNCKADALSRIYGPEEPAEPGPILPPALILSPIVWDLDEAIRTATRREPAPPGCPRDRTFVPRECQQALLKAVHEVPGTGHPGRRQTLRLVQGRYWWPGMNNTVAEFVRGCHTCAISKTPRHLPVGKLIPLPTSQRPWSHIGIDFVTDLPRSEGFTCVLVAVDRFSKACRFVPLRGLPTALETAEALFHHVFRNFGLPEEIVSDRGSQFTSHVWRAFFQLLGVTVNLSSGYHPQSNGQTERKIQELGRYLRTYCHQDQGEWSRFLPWAEYAQNSLRQDATGLTPFQCVLGFQPPLFPWSDEPSNVPAVDHWFRESLRTWEAAHTQLRRAIRETRRHADARRLEAPSYNPGDWVWLSTKDLRLRLPCRKLSPRYIGPFRIEKRINEAAYRLELPPRYRIHPTFHVSLLKPYTPSSAQRIGEVRPPPPEVLEQPSVYAVREVLDSRRRGRGLEYLVDWEGYGPEERSWVARQDVLDPALLEEFHASHPLRPAPRGRG</sequence>
<dbReference type="Gene3D" id="3.10.20.370">
    <property type="match status" value="1"/>
</dbReference>
<keyword evidence="20" id="KW-1185">Reference proteome</keyword>
<comment type="subcellular location">
    <subcellularLocation>
        <location evidence="1">Nucleus</location>
    </subcellularLocation>
</comment>
<keyword evidence="15" id="KW-0233">DNA recombination</keyword>
<accession>A0AAD5A2C4</accession>
<dbReference type="Gene3D" id="2.40.50.40">
    <property type="match status" value="1"/>
</dbReference>
<name>A0AAD5A2C4_SILAS</name>
<evidence type="ECO:0000256" key="13">
    <source>
        <dbReference type="ARBA" id="ARBA00022932"/>
    </source>
</evidence>
<evidence type="ECO:0000256" key="8">
    <source>
        <dbReference type="ARBA" id="ARBA00022759"/>
    </source>
</evidence>
<dbReference type="GO" id="GO:0005634">
    <property type="term" value="C:nucleus"/>
    <property type="evidence" value="ECO:0007669"/>
    <property type="project" value="UniProtKB-SubCell"/>
</dbReference>
<dbReference type="SMART" id="SM00298">
    <property type="entry name" value="CHROMO"/>
    <property type="match status" value="1"/>
</dbReference>
<dbReference type="InterPro" id="IPR041588">
    <property type="entry name" value="Integrase_H2C2"/>
</dbReference>
<keyword evidence="12" id="KW-0695">RNA-directed DNA polymerase</keyword>
<organism evidence="19 20">
    <name type="scientific">Silurus asotus</name>
    <name type="common">Amur catfish</name>
    <name type="synonym">Parasilurus asotus</name>
    <dbReference type="NCBI Taxonomy" id="30991"/>
    <lineage>
        <taxon>Eukaryota</taxon>
        <taxon>Metazoa</taxon>
        <taxon>Chordata</taxon>
        <taxon>Craniata</taxon>
        <taxon>Vertebrata</taxon>
        <taxon>Euteleostomi</taxon>
        <taxon>Actinopterygii</taxon>
        <taxon>Neopterygii</taxon>
        <taxon>Teleostei</taxon>
        <taxon>Ostariophysi</taxon>
        <taxon>Siluriformes</taxon>
        <taxon>Siluridae</taxon>
        <taxon>Silurus</taxon>
    </lineage>
</organism>
<feature type="domain" description="Integrase catalytic" evidence="18">
    <location>
        <begin position="242"/>
        <end position="401"/>
    </location>
</feature>
<dbReference type="PROSITE" id="PS50994">
    <property type="entry name" value="INTEGRASE"/>
    <property type="match status" value="1"/>
</dbReference>
<dbReference type="InterPro" id="IPR056924">
    <property type="entry name" value="SH3_Tf2-1"/>
</dbReference>
<dbReference type="GO" id="GO:0015074">
    <property type="term" value="P:DNA integration"/>
    <property type="evidence" value="ECO:0007669"/>
    <property type="project" value="UniProtKB-KW"/>
</dbReference>
<dbReference type="GO" id="GO:0006508">
    <property type="term" value="P:proteolysis"/>
    <property type="evidence" value="ECO:0007669"/>
    <property type="project" value="UniProtKB-KW"/>
</dbReference>
<comment type="caution">
    <text evidence="19">The sequence shown here is derived from an EMBL/GenBank/DDBJ whole genome shotgun (WGS) entry which is preliminary data.</text>
</comment>
<dbReference type="GO" id="GO:0046872">
    <property type="term" value="F:metal ion binding"/>
    <property type="evidence" value="ECO:0007669"/>
    <property type="project" value="UniProtKB-KW"/>
</dbReference>
<dbReference type="GO" id="GO:0003677">
    <property type="term" value="F:DNA binding"/>
    <property type="evidence" value="ECO:0007669"/>
    <property type="project" value="UniProtKB-KW"/>
</dbReference>
<feature type="non-terminal residue" evidence="19">
    <location>
        <position position="604"/>
    </location>
</feature>
<dbReference type="EMBL" id="MU587350">
    <property type="protein sequence ID" value="KAI5607942.1"/>
    <property type="molecule type" value="Genomic_DNA"/>
</dbReference>
<evidence type="ECO:0000256" key="10">
    <source>
        <dbReference type="ARBA" id="ARBA00022842"/>
    </source>
</evidence>
<protein>
    <recommendedName>
        <fullName evidence="16">Gypsy retrotransposon integrase-like protein 1</fullName>
    </recommendedName>
</protein>
<keyword evidence="7" id="KW-0064">Aspartyl protease</keyword>
<dbReference type="SUPFAM" id="SSF54160">
    <property type="entry name" value="Chromo domain-like"/>
    <property type="match status" value="1"/>
</dbReference>
<dbReference type="Pfam" id="PF00385">
    <property type="entry name" value="Chromo"/>
    <property type="match status" value="1"/>
</dbReference>
<dbReference type="Pfam" id="PF17917">
    <property type="entry name" value="RT_RNaseH"/>
    <property type="match status" value="1"/>
</dbReference>
<dbReference type="InterPro" id="IPR012337">
    <property type="entry name" value="RNaseH-like_sf"/>
</dbReference>
<evidence type="ECO:0000313" key="20">
    <source>
        <dbReference type="Proteomes" id="UP001205998"/>
    </source>
</evidence>
<evidence type="ECO:0000256" key="2">
    <source>
        <dbReference type="ARBA" id="ARBA00022670"/>
    </source>
</evidence>
<evidence type="ECO:0000256" key="3">
    <source>
        <dbReference type="ARBA" id="ARBA00022679"/>
    </source>
</evidence>
<keyword evidence="10" id="KW-0460">Magnesium</keyword>
<keyword evidence="14" id="KW-0238">DNA-binding</keyword>
<dbReference type="SUPFAM" id="SSF53098">
    <property type="entry name" value="Ribonuclease H-like"/>
    <property type="match status" value="1"/>
</dbReference>
<evidence type="ECO:0000256" key="6">
    <source>
        <dbReference type="ARBA" id="ARBA00022723"/>
    </source>
</evidence>
<dbReference type="GO" id="GO:0004519">
    <property type="term" value="F:endonuclease activity"/>
    <property type="evidence" value="ECO:0007669"/>
    <property type="project" value="UniProtKB-KW"/>
</dbReference>
<evidence type="ECO:0000256" key="14">
    <source>
        <dbReference type="ARBA" id="ARBA00023125"/>
    </source>
</evidence>
<dbReference type="InterPro" id="IPR001584">
    <property type="entry name" value="Integrase_cat-core"/>
</dbReference>
<keyword evidence="8" id="KW-0255">Endonuclease</keyword>
<keyword evidence="6" id="KW-0479">Metal-binding</keyword>
<dbReference type="InterPro" id="IPR016197">
    <property type="entry name" value="Chromo-like_dom_sf"/>
</dbReference>
<feature type="domain" description="Chromo" evidence="17">
    <location>
        <begin position="544"/>
        <end position="602"/>
    </location>
</feature>
<evidence type="ECO:0000256" key="15">
    <source>
        <dbReference type="ARBA" id="ARBA00023172"/>
    </source>
</evidence>
<dbReference type="FunFam" id="1.10.340.70:FF:000001">
    <property type="entry name" value="Retrovirus-related Pol polyprotein from transposon gypsy-like Protein"/>
    <property type="match status" value="1"/>
</dbReference>
<dbReference type="SUPFAM" id="SSF56672">
    <property type="entry name" value="DNA/RNA polymerases"/>
    <property type="match status" value="1"/>
</dbReference>
<evidence type="ECO:0000256" key="9">
    <source>
        <dbReference type="ARBA" id="ARBA00022801"/>
    </source>
</evidence>
<dbReference type="AlphaFoldDB" id="A0AAD5A2C4"/>
<dbReference type="InterPro" id="IPR036397">
    <property type="entry name" value="RNaseH_sf"/>
</dbReference>
<dbReference type="InterPro" id="IPR023780">
    <property type="entry name" value="Chromo_domain"/>
</dbReference>
<dbReference type="GO" id="GO:0006310">
    <property type="term" value="P:DNA recombination"/>
    <property type="evidence" value="ECO:0007669"/>
    <property type="project" value="UniProtKB-KW"/>
</dbReference>
<dbReference type="InterPro" id="IPR043502">
    <property type="entry name" value="DNA/RNA_pol_sf"/>
</dbReference>
<evidence type="ECO:0000256" key="1">
    <source>
        <dbReference type="ARBA" id="ARBA00004123"/>
    </source>
</evidence>
<keyword evidence="13" id="KW-0239">DNA-directed DNA polymerase</keyword>
<dbReference type="Gene3D" id="1.10.340.70">
    <property type="match status" value="1"/>
</dbReference>
<keyword evidence="3" id="KW-0808">Transferase</keyword>
<dbReference type="InterPro" id="IPR000953">
    <property type="entry name" value="Chromo/chromo_shadow_dom"/>
</dbReference>
<keyword evidence="5" id="KW-0540">Nuclease</keyword>
<dbReference type="GO" id="GO:0003964">
    <property type="term" value="F:RNA-directed DNA polymerase activity"/>
    <property type="evidence" value="ECO:0007669"/>
    <property type="project" value="UniProtKB-KW"/>
</dbReference>
<dbReference type="PANTHER" id="PTHR37984:SF15">
    <property type="entry name" value="INTEGRASE CATALYTIC DOMAIN-CONTAINING PROTEIN"/>
    <property type="match status" value="1"/>
</dbReference>
<gene>
    <name evidence="19" type="ORF">C0J50_12357</name>
</gene>
<evidence type="ECO:0000313" key="19">
    <source>
        <dbReference type="EMBL" id="KAI5607942.1"/>
    </source>
</evidence>
<evidence type="ECO:0000256" key="11">
    <source>
        <dbReference type="ARBA" id="ARBA00022908"/>
    </source>
</evidence>
<dbReference type="Pfam" id="PF24626">
    <property type="entry name" value="SH3_Tf2-1"/>
    <property type="match status" value="1"/>
</dbReference>
<evidence type="ECO:0000256" key="7">
    <source>
        <dbReference type="ARBA" id="ARBA00022750"/>
    </source>
</evidence>
<dbReference type="GO" id="GO:0003887">
    <property type="term" value="F:DNA-directed DNA polymerase activity"/>
    <property type="evidence" value="ECO:0007669"/>
    <property type="project" value="UniProtKB-KW"/>
</dbReference>
<keyword evidence="9" id="KW-0378">Hydrolase</keyword>
<dbReference type="PROSITE" id="PS50013">
    <property type="entry name" value="CHROMO_2"/>
    <property type="match status" value="1"/>
</dbReference>
<proteinExistence type="predicted"/>
<dbReference type="FunFam" id="3.30.420.10:FF:000032">
    <property type="entry name" value="Retrovirus-related Pol polyprotein from transposon 297-like Protein"/>
    <property type="match status" value="1"/>
</dbReference>
<dbReference type="InterPro" id="IPR041373">
    <property type="entry name" value="RT_RNaseH"/>
</dbReference>
<dbReference type="PANTHER" id="PTHR37984">
    <property type="entry name" value="PROTEIN CBG26694"/>
    <property type="match status" value="1"/>
</dbReference>
<evidence type="ECO:0000256" key="12">
    <source>
        <dbReference type="ARBA" id="ARBA00022918"/>
    </source>
</evidence>
<dbReference type="Gene3D" id="3.30.420.10">
    <property type="entry name" value="Ribonuclease H-like superfamily/Ribonuclease H"/>
    <property type="match status" value="1"/>
</dbReference>
<evidence type="ECO:0000256" key="16">
    <source>
        <dbReference type="ARBA" id="ARBA00039658"/>
    </source>
</evidence>
<evidence type="ECO:0000256" key="5">
    <source>
        <dbReference type="ARBA" id="ARBA00022722"/>
    </source>
</evidence>
<evidence type="ECO:0000259" key="17">
    <source>
        <dbReference type="PROSITE" id="PS50013"/>
    </source>
</evidence>
<evidence type="ECO:0000259" key="18">
    <source>
        <dbReference type="PROSITE" id="PS50994"/>
    </source>
</evidence>
<dbReference type="CDD" id="cd09274">
    <property type="entry name" value="RNase_HI_RT_Ty3"/>
    <property type="match status" value="1"/>
</dbReference>
<keyword evidence="4" id="KW-0548">Nucleotidyltransferase</keyword>
<reference evidence="19" key="1">
    <citation type="submission" date="2018-07" db="EMBL/GenBank/DDBJ databases">
        <title>Comparative genomics of catfishes provides insights into carnivory and benthic adaptation.</title>
        <authorList>
            <person name="Zhang Y."/>
            <person name="Wang D."/>
            <person name="Peng Z."/>
            <person name="Zheng S."/>
            <person name="Shao F."/>
            <person name="Tao W."/>
        </authorList>
    </citation>
    <scope>NUCLEOTIDE SEQUENCE</scope>
    <source>
        <strain evidence="19">Chongqing</strain>
    </source>
</reference>
<dbReference type="GO" id="GO:0004190">
    <property type="term" value="F:aspartic-type endopeptidase activity"/>
    <property type="evidence" value="ECO:0007669"/>
    <property type="project" value="UniProtKB-KW"/>
</dbReference>
<feature type="non-terminal residue" evidence="19">
    <location>
        <position position="1"/>
    </location>
</feature>
<dbReference type="Pfam" id="PF17921">
    <property type="entry name" value="Integrase_H2C2"/>
    <property type="match status" value="1"/>
</dbReference>